<accession>A0A7D3Y1T2</accession>
<dbReference type="SUPFAM" id="SSF53300">
    <property type="entry name" value="vWA-like"/>
    <property type="match status" value="1"/>
</dbReference>
<dbReference type="AlphaFoldDB" id="A0A7D3Y1T2"/>
<dbReference type="EMBL" id="CP048104">
    <property type="protein sequence ID" value="QKG84403.1"/>
    <property type="molecule type" value="Genomic_DNA"/>
</dbReference>
<dbReference type="RefSeq" id="WP_173222062.1">
    <property type="nucleotide sequence ID" value="NZ_CP048104.1"/>
</dbReference>
<dbReference type="SMART" id="SM00327">
    <property type="entry name" value="VWA"/>
    <property type="match status" value="1"/>
</dbReference>
<evidence type="ECO:0000256" key="1">
    <source>
        <dbReference type="SAM" id="MobiDB-lite"/>
    </source>
</evidence>
<protein>
    <submittedName>
        <fullName evidence="3">VWA domain-containing protein</fullName>
    </submittedName>
</protein>
<dbReference type="PROSITE" id="PS51257">
    <property type="entry name" value="PROKAR_LIPOPROTEIN"/>
    <property type="match status" value="1"/>
</dbReference>
<dbReference type="PROSITE" id="PS50234">
    <property type="entry name" value="VWFA"/>
    <property type="match status" value="1"/>
</dbReference>
<sequence length="456" mass="51631">MYRKISLVFLAVLFIITAGCSSLIQTKESDSANSGSGKKSESEDTDHLEESNRYANLNIPDELDDLELQKGAGTFGGKKYDLRKIHPELDKIPENISPRQLDQRLRRLMAEDFRPYVHLFETYDTSVLNVGNSPASRPKIKLPKGQEVNVVILLDASGSMADQVSGETKMDLAKKSVQNFISNMPDGAHVSLQVYGHKGSNSKKDKDISCESVEEVYPLGSYKKNAFNKAMDSVQPAGWTPLASSIRQAQDTLKTHVGDGVQNIVYVVSDGIETCDGDPVKEAEKLHGSEIEAVVNIIGLDVDDEGQKALKKAADAGGGEYHSVDSKVDLQEYFQEEYDRLYDEWSNWADIHYKKAEIIARKKYDDLEARGGKMRSTAEMEYYHLKDAADYLEKKRKFDYSIISDLRSMWMERRDTLKEYASNRRDDLQSEVRERRDRVQDIIRNKRDSAQDRLTD</sequence>
<evidence type="ECO:0000313" key="4">
    <source>
        <dbReference type="Proteomes" id="UP000503088"/>
    </source>
</evidence>
<gene>
    <name evidence="3" type="ORF">GXN76_07865</name>
</gene>
<evidence type="ECO:0000313" key="3">
    <source>
        <dbReference type="EMBL" id="QKG84403.1"/>
    </source>
</evidence>
<dbReference type="Gene3D" id="3.40.50.410">
    <property type="entry name" value="von Willebrand factor, type A domain"/>
    <property type="match status" value="1"/>
</dbReference>
<dbReference type="Pfam" id="PF00092">
    <property type="entry name" value="VWA"/>
    <property type="match status" value="1"/>
</dbReference>
<organism evidence="3 4">
    <name type="scientific">Kroppenstedtia pulmonis</name>
    <dbReference type="NCBI Taxonomy" id="1380685"/>
    <lineage>
        <taxon>Bacteria</taxon>
        <taxon>Bacillati</taxon>
        <taxon>Bacillota</taxon>
        <taxon>Bacilli</taxon>
        <taxon>Bacillales</taxon>
        <taxon>Thermoactinomycetaceae</taxon>
        <taxon>Kroppenstedtia</taxon>
    </lineage>
</organism>
<feature type="compositionally biased region" description="Polar residues" evidence="1">
    <location>
        <begin position="27"/>
        <end position="37"/>
    </location>
</feature>
<dbReference type="Proteomes" id="UP000503088">
    <property type="component" value="Chromosome"/>
</dbReference>
<evidence type="ECO:0000259" key="2">
    <source>
        <dbReference type="PROSITE" id="PS50234"/>
    </source>
</evidence>
<feature type="region of interest" description="Disordered" evidence="1">
    <location>
        <begin position="27"/>
        <end position="49"/>
    </location>
</feature>
<dbReference type="InterPro" id="IPR036465">
    <property type="entry name" value="vWFA_dom_sf"/>
</dbReference>
<dbReference type="KEGG" id="kpul:GXN76_07865"/>
<dbReference type="InterPro" id="IPR002035">
    <property type="entry name" value="VWF_A"/>
</dbReference>
<feature type="domain" description="VWFA" evidence="2">
    <location>
        <begin position="149"/>
        <end position="341"/>
    </location>
</feature>
<reference evidence="3 4" key="1">
    <citation type="submission" date="2020-01" db="EMBL/GenBank/DDBJ databases">
        <authorList>
            <person name="Gulvik C.A."/>
            <person name="Batra D.G."/>
        </authorList>
    </citation>
    <scope>NUCLEOTIDE SEQUENCE [LARGE SCALE GENOMIC DNA]</scope>
    <source>
        <strain evidence="3 4">W9323</strain>
    </source>
</reference>
<name>A0A7D3Y1T2_9BACL</name>
<proteinExistence type="predicted"/>
<keyword evidence="4" id="KW-1185">Reference proteome</keyword>